<dbReference type="Proteomes" id="UP000572817">
    <property type="component" value="Unassembled WGS sequence"/>
</dbReference>
<keyword evidence="2" id="KW-1185">Reference proteome</keyword>
<evidence type="ECO:0000313" key="1">
    <source>
        <dbReference type="EMBL" id="KAF4309076.1"/>
    </source>
</evidence>
<proteinExistence type="predicted"/>
<gene>
    <name evidence="1" type="ORF">GTA08_BOTSDO03333</name>
</gene>
<dbReference type="AlphaFoldDB" id="A0A8H4IXK8"/>
<evidence type="ECO:0000313" key="2">
    <source>
        <dbReference type="Proteomes" id="UP000572817"/>
    </source>
</evidence>
<reference evidence="1" key="1">
    <citation type="submission" date="2020-04" db="EMBL/GenBank/DDBJ databases">
        <title>Genome Assembly and Annotation of Botryosphaeria dothidea sdau 11-99, a Latent Pathogen of Apple Fruit Ring Rot in China.</title>
        <authorList>
            <person name="Yu C."/>
            <person name="Diao Y."/>
            <person name="Lu Q."/>
            <person name="Zhao J."/>
            <person name="Cui S."/>
            <person name="Peng C."/>
            <person name="He B."/>
            <person name="Liu H."/>
        </authorList>
    </citation>
    <scope>NUCLEOTIDE SEQUENCE [LARGE SCALE GENOMIC DNA]</scope>
    <source>
        <strain evidence="1">Sdau11-99</strain>
    </source>
</reference>
<dbReference type="EMBL" id="WWBZ02000016">
    <property type="protein sequence ID" value="KAF4309076.1"/>
    <property type="molecule type" value="Genomic_DNA"/>
</dbReference>
<dbReference type="OrthoDB" id="4132249at2759"/>
<sequence length="270" mass="30333">MPRPATYDPLRRADYYITKQWMKVLLWQQAMSRGLLSSASDVESMTFLFPSQIAQELLASMTRISQDDLLPLGRDQVRSVFRSLVAIPWLIRSKLMKVFEITNTLADVILCVPAASIPPREQLGNRFDQHSHYRPHSRECCRYGPADFLHGLFQTISPFLKDDRRLDDILRQKAAEALLRAPSRVLSKNIGCSSGGSGWSVEEKTGERARGWDIRADGGRDGESEFNLRTGPTLQQVDCWASPEADVNAALDLEGPLRRADDGCCHRGST</sequence>
<protein>
    <submittedName>
        <fullName evidence="1">Zn2Cys6 transcriptional regulator</fullName>
    </submittedName>
</protein>
<organism evidence="1 2">
    <name type="scientific">Botryosphaeria dothidea</name>
    <dbReference type="NCBI Taxonomy" id="55169"/>
    <lineage>
        <taxon>Eukaryota</taxon>
        <taxon>Fungi</taxon>
        <taxon>Dikarya</taxon>
        <taxon>Ascomycota</taxon>
        <taxon>Pezizomycotina</taxon>
        <taxon>Dothideomycetes</taxon>
        <taxon>Dothideomycetes incertae sedis</taxon>
        <taxon>Botryosphaeriales</taxon>
        <taxon>Botryosphaeriaceae</taxon>
        <taxon>Botryosphaeria</taxon>
    </lineage>
</organism>
<comment type="caution">
    <text evidence="1">The sequence shown here is derived from an EMBL/GenBank/DDBJ whole genome shotgun (WGS) entry which is preliminary data.</text>
</comment>
<name>A0A8H4IXK8_9PEZI</name>
<accession>A0A8H4IXK8</accession>